<accession>A0A6J4E398</accession>
<evidence type="ECO:0000313" key="2">
    <source>
        <dbReference type="EMBL" id="BCG23686.1"/>
    </source>
</evidence>
<dbReference type="KEGG" id="ptw:TUM18999_18770"/>
<proteinExistence type="predicted"/>
<evidence type="ECO:0000313" key="5">
    <source>
        <dbReference type="Proteomes" id="UP001054892"/>
    </source>
</evidence>
<protein>
    <submittedName>
        <fullName evidence="2">Uncharacterized protein</fullName>
    </submittedName>
</protein>
<dbReference type="EMBL" id="BQKM01000002">
    <property type="protein sequence ID" value="GJN51730.1"/>
    <property type="molecule type" value="Genomic_DNA"/>
</dbReference>
<organism evidence="2 4">
    <name type="scientific">Pseudomonas tohonis</name>
    <dbReference type="NCBI Taxonomy" id="2725477"/>
    <lineage>
        <taxon>Bacteria</taxon>
        <taxon>Pseudomonadati</taxon>
        <taxon>Pseudomonadota</taxon>
        <taxon>Gammaproteobacteria</taxon>
        <taxon>Pseudomonadales</taxon>
        <taxon>Pseudomonadaceae</taxon>
        <taxon>Pseudomonas</taxon>
    </lineage>
</organism>
<dbReference type="Proteomes" id="UP001054892">
    <property type="component" value="Unassembled WGS sequence"/>
</dbReference>
<evidence type="ECO:0000313" key="3">
    <source>
        <dbReference type="EMBL" id="GJN51730.1"/>
    </source>
</evidence>
<gene>
    <name evidence="2" type="ORF">TUM18999_18770</name>
    <name evidence="3" type="ORF">TUM20286_14820</name>
</gene>
<evidence type="ECO:0000256" key="1">
    <source>
        <dbReference type="SAM" id="MobiDB-lite"/>
    </source>
</evidence>
<dbReference type="AlphaFoldDB" id="A0A6J4E398"/>
<dbReference type="EMBL" id="AP023189">
    <property type="protein sequence ID" value="BCG23686.1"/>
    <property type="molecule type" value="Genomic_DNA"/>
</dbReference>
<reference evidence="2 4" key="1">
    <citation type="submission" date="2020-05" db="EMBL/GenBank/DDBJ databases">
        <title>Characterization of novel class B3 metallo-beta-lactamase from novel Pseudomonas species.</title>
        <authorList>
            <person name="Yamada K."/>
            <person name="Aoki K."/>
            <person name="Ishii Y."/>
        </authorList>
    </citation>
    <scope>NUCLEOTIDE SEQUENCE [LARGE SCALE GENOMIC DNA]</scope>
    <source>
        <strain evidence="2 4">TUM18999</strain>
        <strain evidence="3 5">TUM20286</strain>
    </source>
</reference>
<sequence length="104" mass="11358">MSLTFMQPPRASSASNSIKLRILNPPRPATKNRHSAQRCSFRAITYSAANTGRPHSPPHALERLPARPHEPLPRVAALRQGAQRALRPGHGTVETLARIAPCKS</sequence>
<feature type="region of interest" description="Disordered" evidence="1">
    <location>
        <begin position="49"/>
        <end position="68"/>
    </location>
</feature>
<name>A0A6J4E398_9PSED</name>
<evidence type="ECO:0000313" key="4">
    <source>
        <dbReference type="Proteomes" id="UP000509383"/>
    </source>
</evidence>
<keyword evidence="5" id="KW-1185">Reference proteome</keyword>
<dbReference type="Proteomes" id="UP000509383">
    <property type="component" value="Chromosome"/>
</dbReference>